<evidence type="ECO:0000313" key="1">
    <source>
        <dbReference type="EMBL" id="AZK46418.1"/>
    </source>
</evidence>
<dbReference type="InterPro" id="IPR051083">
    <property type="entry name" value="GrpII_Intron_Splice-Mob/Def"/>
</dbReference>
<dbReference type="EMBL" id="CP034248">
    <property type="protein sequence ID" value="AZK46418.1"/>
    <property type="molecule type" value="Genomic_DNA"/>
</dbReference>
<dbReference type="Proteomes" id="UP000273145">
    <property type="component" value="Chromosome"/>
</dbReference>
<evidence type="ECO:0000313" key="2">
    <source>
        <dbReference type="Proteomes" id="UP000273145"/>
    </source>
</evidence>
<dbReference type="PANTHER" id="PTHR34047:SF8">
    <property type="entry name" value="PROTEIN YKFC"/>
    <property type="match status" value="1"/>
</dbReference>
<dbReference type="CDD" id="cd01651">
    <property type="entry name" value="RT_G2_intron"/>
    <property type="match status" value="1"/>
</dbReference>
<dbReference type="KEGG" id="plen:EIM92_09725"/>
<accession>A0A3Q8S4N7</accession>
<keyword evidence="2" id="KW-1185">Reference proteome</keyword>
<dbReference type="OrthoDB" id="9793236at2"/>
<protein>
    <submittedName>
        <fullName evidence="1">Uncharacterized protein</fullName>
    </submittedName>
</protein>
<gene>
    <name evidence="1" type="ORF">EIM92_09725</name>
</gene>
<dbReference type="SUPFAM" id="SSF56672">
    <property type="entry name" value="DNA/RNA polymerases"/>
    <property type="match status" value="1"/>
</dbReference>
<dbReference type="PANTHER" id="PTHR34047">
    <property type="entry name" value="NUCLEAR INTRON MATURASE 1, MITOCHONDRIAL-RELATED"/>
    <property type="match status" value="1"/>
</dbReference>
<proteinExistence type="predicted"/>
<name>A0A3Q8S4N7_9BACL</name>
<dbReference type="AlphaFoldDB" id="A0A3Q8S4N7"/>
<dbReference type="InterPro" id="IPR043502">
    <property type="entry name" value="DNA/RNA_pol_sf"/>
</dbReference>
<organism evidence="1 2">
    <name type="scientific">Paenibacillus lentus</name>
    <dbReference type="NCBI Taxonomy" id="1338368"/>
    <lineage>
        <taxon>Bacteria</taxon>
        <taxon>Bacillati</taxon>
        <taxon>Bacillota</taxon>
        <taxon>Bacilli</taxon>
        <taxon>Bacillales</taxon>
        <taxon>Paenibacillaceae</taxon>
        <taxon>Paenibacillus</taxon>
    </lineage>
</organism>
<reference evidence="1 2" key="1">
    <citation type="submission" date="2018-11" db="EMBL/GenBank/DDBJ databases">
        <title>Genome sequencing of Paenibacillus lentus DSM25539(T).</title>
        <authorList>
            <person name="Kook J.-K."/>
            <person name="Park S.-N."/>
            <person name="Lim Y.K."/>
        </authorList>
    </citation>
    <scope>NUCLEOTIDE SEQUENCE [LARGE SCALE GENOMIC DNA]</scope>
    <source>
        <strain evidence="1 2">DSM 25539</strain>
    </source>
</reference>
<sequence>MNAMRLTTPKEKVQQLQEKLGHAAKENKKRKFHALYDKIHREDILREGCYSDNINEEKLMKLVKMRISDRRILEFVRKWLGAGVMEEGSIRRSDLGTPQGGVISPMLANIYLNYFDLLWKRHGSQVRGWVPPSLSL</sequence>